<evidence type="ECO:0000256" key="7">
    <source>
        <dbReference type="ARBA" id="ARBA00022763"/>
    </source>
</evidence>
<dbReference type="PROSITE" id="PS50172">
    <property type="entry name" value="BRCT"/>
    <property type="match status" value="1"/>
</dbReference>
<comment type="caution">
    <text evidence="18">The sequence shown here is derived from an EMBL/GenBank/DDBJ whole genome shotgun (WGS) entry which is preliminary data.</text>
</comment>
<dbReference type="NCBIfam" id="NF005932">
    <property type="entry name" value="PRK07956.1"/>
    <property type="match status" value="1"/>
</dbReference>
<proteinExistence type="inferred from homology"/>
<dbReference type="InterPro" id="IPR013840">
    <property type="entry name" value="DNAligase_N"/>
</dbReference>
<dbReference type="SMART" id="SM00532">
    <property type="entry name" value="LIGANc"/>
    <property type="match status" value="1"/>
</dbReference>
<evidence type="ECO:0000259" key="17">
    <source>
        <dbReference type="PROSITE" id="PS50172"/>
    </source>
</evidence>
<evidence type="ECO:0000256" key="12">
    <source>
        <dbReference type="ARBA" id="ARBA00023211"/>
    </source>
</evidence>
<dbReference type="PANTHER" id="PTHR23389:SF9">
    <property type="entry name" value="DNA LIGASE"/>
    <property type="match status" value="1"/>
</dbReference>
<organism evidence="18 19">
    <name type="scientific">Brytella acorum</name>
    <dbReference type="NCBI Taxonomy" id="2959299"/>
    <lineage>
        <taxon>Bacteria</taxon>
        <taxon>Pseudomonadati</taxon>
        <taxon>Pseudomonadota</taxon>
        <taxon>Alphaproteobacteria</taxon>
        <taxon>Acetobacterales</taxon>
        <taxon>Acetobacteraceae</taxon>
        <taxon>Brytella</taxon>
    </lineage>
</organism>
<feature type="binding site" evidence="15">
    <location>
        <position position="324"/>
    </location>
    <ligand>
        <name>NAD(+)</name>
        <dbReference type="ChEBI" id="CHEBI:57540"/>
    </ligand>
</feature>
<dbReference type="Proteomes" id="UP001176960">
    <property type="component" value="Unassembled WGS sequence"/>
</dbReference>
<evidence type="ECO:0000256" key="9">
    <source>
        <dbReference type="ARBA" id="ARBA00022842"/>
    </source>
</evidence>
<dbReference type="InterPro" id="IPR013839">
    <property type="entry name" value="DNAligase_adenylation"/>
</dbReference>
<evidence type="ECO:0000256" key="1">
    <source>
        <dbReference type="ARBA" id="ARBA00004067"/>
    </source>
</evidence>
<name>A0AA35V8R4_9PROT</name>
<dbReference type="InterPro" id="IPR001679">
    <property type="entry name" value="DNA_ligase"/>
</dbReference>
<gene>
    <name evidence="15 18" type="primary">ligA</name>
    <name evidence="18" type="ORF">LMG32879_002472</name>
</gene>
<evidence type="ECO:0000256" key="13">
    <source>
        <dbReference type="ARBA" id="ARBA00034005"/>
    </source>
</evidence>
<accession>A0AA35V8R4</accession>
<evidence type="ECO:0000256" key="6">
    <source>
        <dbReference type="ARBA" id="ARBA00022723"/>
    </source>
</evidence>
<keyword evidence="11 15" id="KW-0234">DNA repair</keyword>
<sequence>MTSAAPKAPPEAAREHARLDAQIARWDEAYHGHDAPEATDAEYDAARRALLALEAAHPELGSPASLSARVGAAPDAAFGKHKHRVPMLSLDNVFDADEFTQFLARASRFLGLDETQLNALSFVAEPKIDGLSISLTYEHRRLVCGTTRGDGFEGENVTANLRNLRDIPEHLPDDAPDLIEIRGEVFLSKADFLKINAEAEAQGQKIFANPRNAAAGSLRQLDPAVTRSRPLSLFAYAQGYASTRVASTHSAYLATLRSWGFNVNPHSQPIAHARDIPAYVENLGLIRASLPYDIDGVVLKIDDVALQERLGFAGRAPRWAVAWKFPAEQAVTRLLSIEIQVGRTGALTPTAHLDPVNVGGVLVARATLHNEDEIARKDVRPGDRVRLQRAGDVIPQILGRVDDGEPRGPAFVFPDHCPVCGAIAERPPGEAVRRCTGGLTCEAQVVERLIHFVSRTAFDIEGLGDKSIREFHDAGFILKPGDIFRLQDHASVIEAREGWGSVSTRNLLSAIEQRRTIPFGRFIYALGIRRIGERNAQLLARHYRTFENLCADMSKAAIIGSDERLALGSIMGIGSVIADEFVAFFREPHNIDTLHDLAAQLTIEPEASPKAGRLSGKTLVFTGTLTTMSRPEAKAIAERLGAQVSDSVSRKTDLVITGDKAGSKARKATELGIETLDENEWRELAGLS</sequence>
<dbReference type="PROSITE" id="PS01056">
    <property type="entry name" value="DNA_LIGASE_N2"/>
    <property type="match status" value="1"/>
</dbReference>
<feature type="binding site" evidence="15">
    <location>
        <begin position="89"/>
        <end position="90"/>
    </location>
    <ligand>
        <name>NAD(+)</name>
        <dbReference type="ChEBI" id="CHEBI:57540"/>
    </ligand>
</feature>
<dbReference type="SMART" id="SM00292">
    <property type="entry name" value="BRCT"/>
    <property type="match status" value="1"/>
</dbReference>
<dbReference type="Gene3D" id="3.30.470.30">
    <property type="entry name" value="DNA ligase/mRNA capping enzyme"/>
    <property type="match status" value="1"/>
</dbReference>
<evidence type="ECO:0000256" key="2">
    <source>
        <dbReference type="ARBA" id="ARBA00012722"/>
    </source>
</evidence>
<dbReference type="CDD" id="cd00114">
    <property type="entry name" value="LIGANc"/>
    <property type="match status" value="1"/>
</dbReference>
<comment type="function">
    <text evidence="1 15">DNA ligase that catalyzes the formation of phosphodiester linkages between 5'-phosphoryl and 3'-hydroxyl groups in double-stranded DNA using NAD as a coenzyme and as the energy source for the reaction. It is essential for DNA replication and repair of damaged DNA.</text>
</comment>
<keyword evidence="19" id="KW-1185">Reference proteome</keyword>
<protein>
    <recommendedName>
        <fullName evidence="3 15">DNA ligase</fullName>
        <ecNumber evidence="2 15">6.5.1.2</ecNumber>
    </recommendedName>
    <alternativeName>
        <fullName evidence="15">Polydeoxyribonucleotide synthase [NAD(+)]</fullName>
    </alternativeName>
</protein>
<dbReference type="Pfam" id="PF00533">
    <property type="entry name" value="BRCT"/>
    <property type="match status" value="1"/>
</dbReference>
<dbReference type="SUPFAM" id="SSF56091">
    <property type="entry name" value="DNA ligase/mRNA capping enzyme, catalytic domain"/>
    <property type="match status" value="1"/>
</dbReference>
<dbReference type="EC" id="6.5.1.2" evidence="2 15"/>
<feature type="binding site" evidence="15">
    <location>
        <position position="441"/>
    </location>
    <ligand>
        <name>Zn(2+)</name>
        <dbReference type="ChEBI" id="CHEBI:29105"/>
    </ligand>
</feature>
<dbReference type="Gene3D" id="1.10.287.610">
    <property type="entry name" value="Helix hairpin bin"/>
    <property type="match status" value="1"/>
</dbReference>
<dbReference type="SUPFAM" id="SSF50249">
    <property type="entry name" value="Nucleic acid-binding proteins"/>
    <property type="match status" value="1"/>
</dbReference>
<feature type="binding site" evidence="15">
    <location>
        <position position="300"/>
    </location>
    <ligand>
        <name>NAD(+)</name>
        <dbReference type="ChEBI" id="CHEBI:57540"/>
    </ligand>
</feature>
<comment type="similarity">
    <text evidence="14 15">Belongs to the NAD-dependent DNA ligase family. LigA subfamily.</text>
</comment>
<dbReference type="GO" id="GO:0003911">
    <property type="term" value="F:DNA ligase (NAD+) activity"/>
    <property type="evidence" value="ECO:0007669"/>
    <property type="project" value="UniProtKB-UniRule"/>
</dbReference>
<dbReference type="CDD" id="cd17748">
    <property type="entry name" value="BRCT_DNA_ligase_like"/>
    <property type="match status" value="1"/>
</dbReference>
<keyword evidence="7 15" id="KW-0227">DNA damage</keyword>
<dbReference type="NCBIfam" id="TIGR00575">
    <property type="entry name" value="dnlj"/>
    <property type="match status" value="1"/>
</dbReference>
<dbReference type="PIRSF" id="PIRSF001604">
    <property type="entry name" value="LigA"/>
    <property type="match status" value="1"/>
</dbReference>
<keyword evidence="5 15" id="KW-0235">DNA replication</keyword>
<dbReference type="PANTHER" id="PTHR23389">
    <property type="entry name" value="CHROMOSOME TRANSMISSION FIDELITY FACTOR 18"/>
    <property type="match status" value="1"/>
</dbReference>
<keyword evidence="8 15" id="KW-0862">Zinc</keyword>
<keyword evidence="4 15" id="KW-0436">Ligase</keyword>
<keyword evidence="10 15" id="KW-0520">NAD</keyword>
<dbReference type="AlphaFoldDB" id="A0AA35V8R4"/>
<feature type="domain" description="BRCT" evidence="17">
    <location>
        <begin position="609"/>
        <end position="681"/>
    </location>
</feature>
<evidence type="ECO:0000256" key="8">
    <source>
        <dbReference type="ARBA" id="ARBA00022833"/>
    </source>
</evidence>
<dbReference type="Pfam" id="PF03120">
    <property type="entry name" value="OB_DNA_ligase"/>
    <property type="match status" value="1"/>
</dbReference>
<dbReference type="Gene3D" id="6.20.10.30">
    <property type="match status" value="1"/>
</dbReference>
<dbReference type="SUPFAM" id="SSF47781">
    <property type="entry name" value="RuvA domain 2-like"/>
    <property type="match status" value="1"/>
</dbReference>
<dbReference type="FunFam" id="2.40.50.140:FF:000012">
    <property type="entry name" value="DNA ligase"/>
    <property type="match status" value="1"/>
</dbReference>
<dbReference type="InterPro" id="IPR041663">
    <property type="entry name" value="DisA/LigA_HHH"/>
</dbReference>
<dbReference type="GO" id="GO:0006260">
    <property type="term" value="P:DNA replication"/>
    <property type="evidence" value="ECO:0007669"/>
    <property type="project" value="UniProtKB-KW"/>
</dbReference>
<dbReference type="GO" id="GO:0005829">
    <property type="term" value="C:cytosol"/>
    <property type="evidence" value="ECO:0007669"/>
    <property type="project" value="TreeGrafter"/>
</dbReference>
<dbReference type="GO" id="GO:0046872">
    <property type="term" value="F:metal ion binding"/>
    <property type="evidence" value="ECO:0007669"/>
    <property type="project" value="UniProtKB-KW"/>
</dbReference>
<feature type="binding site" evidence="15">
    <location>
        <position position="184"/>
    </location>
    <ligand>
        <name>NAD(+)</name>
        <dbReference type="ChEBI" id="CHEBI:57540"/>
    </ligand>
</feature>
<feature type="binding site" evidence="15">
    <location>
        <position position="417"/>
    </location>
    <ligand>
        <name>Zn(2+)</name>
        <dbReference type="ChEBI" id="CHEBI:29105"/>
    </ligand>
</feature>
<dbReference type="HAMAP" id="MF_01588">
    <property type="entry name" value="DNA_ligase_A"/>
    <property type="match status" value="1"/>
</dbReference>
<comment type="caution">
    <text evidence="15">Lacks conserved residue(s) required for the propagation of feature annotation.</text>
</comment>
<keyword evidence="6 15" id="KW-0479">Metal-binding</keyword>
<keyword evidence="12 15" id="KW-0464">Manganese</keyword>
<evidence type="ECO:0000256" key="16">
    <source>
        <dbReference type="RuleBase" id="RU000618"/>
    </source>
</evidence>
<dbReference type="InterPro" id="IPR004150">
    <property type="entry name" value="NAD_DNA_ligase_OB"/>
</dbReference>
<dbReference type="Pfam" id="PF12826">
    <property type="entry name" value="HHH_2"/>
    <property type="match status" value="1"/>
</dbReference>
<dbReference type="EMBL" id="CATKSH010000019">
    <property type="protein sequence ID" value="CAI9121625.1"/>
    <property type="molecule type" value="Genomic_DNA"/>
</dbReference>
<dbReference type="InterPro" id="IPR001357">
    <property type="entry name" value="BRCT_dom"/>
</dbReference>
<dbReference type="RefSeq" id="WP_289840730.1">
    <property type="nucleotide sequence ID" value="NZ_CATKSH010000019.1"/>
</dbReference>
<evidence type="ECO:0000313" key="18">
    <source>
        <dbReference type="EMBL" id="CAI9121625.1"/>
    </source>
</evidence>
<evidence type="ECO:0000256" key="14">
    <source>
        <dbReference type="ARBA" id="ARBA00060881"/>
    </source>
</evidence>
<dbReference type="InterPro" id="IPR010994">
    <property type="entry name" value="RuvA_2-like"/>
</dbReference>
<evidence type="ECO:0000256" key="10">
    <source>
        <dbReference type="ARBA" id="ARBA00023027"/>
    </source>
</evidence>
<dbReference type="GO" id="GO:0006281">
    <property type="term" value="P:DNA repair"/>
    <property type="evidence" value="ECO:0007669"/>
    <property type="project" value="UniProtKB-KW"/>
</dbReference>
<dbReference type="InterPro" id="IPR004149">
    <property type="entry name" value="Znf_DNAligase_C4"/>
</dbReference>
<feature type="binding site" evidence="15">
    <location>
        <begin position="40"/>
        <end position="44"/>
    </location>
    <ligand>
        <name>NAD(+)</name>
        <dbReference type="ChEBI" id="CHEBI:57540"/>
    </ligand>
</feature>
<dbReference type="Gene3D" id="1.10.150.20">
    <property type="entry name" value="5' to 3' exonuclease, C-terminal subdomain"/>
    <property type="match status" value="2"/>
</dbReference>
<comment type="cofactor">
    <cofactor evidence="15">
        <name>Mg(2+)</name>
        <dbReference type="ChEBI" id="CHEBI:18420"/>
    </cofactor>
    <cofactor evidence="15">
        <name>Mn(2+)</name>
        <dbReference type="ChEBI" id="CHEBI:29035"/>
    </cofactor>
</comment>
<feature type="binding site" evidence="15">
    <location>
        <position position="148"/>
    </location>
    <ligand>
        <name>NAD(+)</name>
        <dbReference type="ChEBI" id="CHEBI:57540"/>
    </ligand>
</feature>
<dbReference type="InterPro" id="IPR036420">
    <property type="entry name" value="BRCT_dom_sf"/>
</dbReference>
<evidence type="ECO:0000256" key="5">
    <source>
        <dbReference type="ARBA" id="ARBA00022705"/>
    </source>
</evidence>
<dbReference type="FunFam" id="3.30.470.30:FF:000001">
    <property type="entry name" value="DNA ligase"/>
    <property type="match status" value="1"/>
</dbReference>
<feature type="binding site" evidence="15">
    <location>
        <position position="420"/>
    </location>
    <ligand>
        <name>Zn(2+)</name>
        <dbReference type="ChEBI" id="CHEBI:29105"/>
    </ligand>
</feature>
<dbReference type="Gene3D" id="2.40.50.140">
    <property type="entry name" value="Nucleic acid-binding proteins"/>
    <property type="match status" value="1"/>
</dbReference>
<evidence type="ECO:0000256" key="4">
    <source>
        <dbReference type="ARBA" id="ARBA00022598"/>
    </source>
</evidence>
<dbReference type="InterPro" id="IPR012340">
    <property type="entry name" value="NA-bd_OB-fold"/>
</dbReference>
<dbReference type="Pfam" id="PF03119">
    <property type="entry name" value="DNA_ligase_ZBD"/>
    <property type="match status" value="1"/>
</dbReference>
<dbReference type="InterPro" id="IPR018239">
    <property type="entry name" value="DNA_ligase_AS"/>
</dbReference>
<reference evidence="18" key="1">
    <citation type="submission" date="2023-03" db="EMBL/GenBank/DDBJ databases">
        <authorList>
            <person name="Cleenwerck I."/>
        </authorList>
    </citation>
    <scope>NUCLEOTIDE SEQUENCE</scope>
    <source>
        <strain evidence="18">LMG 32879</strain>
    </source>
</reference>
<dbReference type="PROSITE" id="PS01055">
    <property type="entry name" value="DNA_LIGASE_N1"/>
    <property type="match status" value="1"/>
</dbReference>
<keyword evidence="9 15" id="KW-0460">Magnesium</keyword>
<dbReference type="SUPFAM" id="SSF52113">
    <property type="entry name" value="BRCT domain"/>
    <property type="match status" value="1"/>
</dbReference>
<dbReference type="Pfam" id="PF01653">
    <property type="entry name" value="DNA_ligase_aden"/>
    <property type="match status" value="1"/>
</dbReference>
<comment type="catalytic activity">
    <reaction evidence="13 15 16">
        <text>NAD(+) + (deoxyribonucleotide)n-3'-hydroxyl + 5'-phospho-(deoxyribonucleotide)m = (deoxyribonucleotide)n+m + AMP + beta-nicotinamide D-nucleotide.</text>
        <dbReference type="EC" id="6.5.1.2"/>
    </reaction>
</comment>
<feature type="binding site" evidence="15">
    <location>
        <position position="125"/>
    </location>
    <ligand>
        <name>NAD(+)</name>
        <dbReference type="ChEBI" id="CHEBI:57540"/>
    </ligand>
</feature>
<dbReference type="InterPro" id="IPR033136">
    <property type="entry name" value="DNA_ligase_CS"/>
</dbReference>
<evidence type="ECO:0000256" key="3">
    <source>
        <dbReference type="ARBA" id="ARBA00013308"/>
    </source>
</evidence>
<evidence type="ECO:0000256" key="15">
    <source>
        <dbReference type="HAMAP-Rule" id="MF_01588"/>
    </source>
</evidence>
<evidence type="ECO:0000256" key="11">
    <source>
        <dbReference type="ARBA" id="ARBA00023204"/>
    </source>
</evidence>
<feature type="active site" description="N6-AMP-lysine intermediate" evidence="15">
    <location>
        <position position="127"/>
    </location>
</feature>
<dbReference type="Gene3D" id="3.40.50.10190">
    <property type="entry name" value="BRCT domain"/>
    <property type="match status" value="1"/>
</dbReference>
<evidence type="ECO:0000313" key="19">
    <source>
        <dbReference type="Proteomes" id="UP001176960"/>
    </source>
</evidence>